<protein>
    <submittedName>
        <fullName evidence="2">Uncharacterized protein</fullName>
    </submittedName>
</protein>
<evidence type="ECO:0000313" key="2">
    <source>
        <dbReference type="EMBL" id="KOA39193.1"/>
    </source>
</evidence>
<evidence type="ECO:0000313" key="3">
    <source>
        <dbReference type="Proteomes" id="UP000037193"/>
    </source>
</evidence>
<comment type="caution">
    <text evidence="2">The sequence shown here is derived from an EMBL/GenBank/DDBJ whole genome shotgun (WGS) entry which is preliminary data.</text>
</comment>
<gene>
    <name evidence="2" type="ORF">BBM1128_09400</name>
</gene>
<dbReference type="PATRIC" id="fig|1365965.3.peg.1889"/>
<accession>A0A0L7AW35</accession>
<dbReference type="Proteomes" id="UP000037193">
    <property type="component" value="Unassembled WGS sequence"/>
</dbReference>
<sequence length="77" mass="8247">MTETREQVVARVTAAVEGAADGAFDFDRPNPVTGAPLGLVAPRPRRRPADHRPGHAGGEARLVRWPPRELSGLGRTV</sequence>
<proteinExistence type="predicted"/>
<reference evidence="2 3" key="1">
    <citation type="journal article" date="2015" name="Int J Genomics">
        <title>Comparative Genomics Revealed Genetic Diversity and Species/Strain-Level Differences in Carbohydrate Metabolism of Three Probiotic Bifidobacterial Species.</title>
        <authorList>
            <person name="Odamaki T."/>
            <person name="Horigome A."/>
            <person name="Sugahara H."/>
            <person name="Hashikura N."/>
            <person name="Minami J."/>
            <person name="Xiao J.Z."/>
            <person name="Abe F."/>
        </authorList>
    </citation>
    <scope>NUCLEOTIDE SEQUENCE [LARGE SCALE GENOMIC DNA]</scope>
    <source>
        <strain evidence="2 3">MCC 1128</strain>
    </source>
</reference>
<evidence type="ECO:0000256" key="1">
    <source>
        <dbReference type="SAM" id="MobiDB-lite"/>
    </source>
</evidence>
<dbReference type="AlphaFoldDB" id="A0A0L7AW35"/>
<name>A0A0L7AW35_BIFBR</name>
<feature type="region of interest" description="Disordered" evidence="1">
    <location>
        <begin position="22"/>
        <end position="63"/>
    </location>
</feature>
<dbReference type="EMBL" id="AVQD01000016">
    <property type="protein sequence ID" value="KOA39193.1"/>
    <property type="molecule type" value="Genomic_DNA"/>
</dbReference>
<organism evidence="2 3">
    <name type="scientific">Bifidobacterium breve MCC 1128</name>
    <dbReference type="NCBI Taxonomy" id="1365965"/>
    <lineage>
        <taxon>Bacteria</taxon>
        <taxon>Bacillati</taxon>
        <taxon>Actinomycetota</taxon>
        <taxon>Actinomycetes</taxon>
        <taxon>Bifidobacteriales</taxon>
        <taxon>Bifidobacteriaceae</taxon>
        <taxon>Bifidobacterium</taxon>
    </lineage>
</organism>